<feature type="region of interest" description="Disordered" evidence="1">
    <location>
        <begin position="545"/>
        <end position="582"/>
    </location>
</feature>
<dbReference type="Gene3D" id="2.130.10.10">
    <property type="entry name" value="YVTN repeat-like/Quinoprotein amine dehydrogenase"/>
    <property type="match status" value="1"/>
</dbReference>
<accession>A0AAD2FPZ1</accession>
<dbReference type="EMBL" id="CAKOGP040001758">
    <property type="protein sequence ID" value="CAJ1949085.1"/>
    <property type="molecule type" value="Genomic_DNA"/>
</dbReference>
<feature type="compositionally biased region" description="Basic and acidic residues" evidence="1">
    <location>
        <begin position="890"/>
        <end position="903"/>
    </location>
</feature>
<feature type="region of interest" description="Disordered" evidence="1">
    <location>
        <begin position="365"/>
        <end position="405"/>
    </location>
</feature>
<feature type="region of interest" description="Disordered" evidence="1">
    <location>
        <begin position="668"/>
        <end position="903"/>
    </location>
</feature>
<feature type="compositionally biased region" description="Basic residues" evidence="1">
    <location>
        <begin position="564"/>
        <end position="575"/>
    </location>
</feature>
<comment type="caution">
    <text evidence="2">The sequence shown here is derived from an EMBL/GenBank/DDBJ whole genome shotgun (WGS) entry which is preliminary data.</text>
</comment>
<feature type="compositionally biased region" description="Acidic residues" evidence="1">
    <location>
        <begin position="27"/>
        <end position="45"/>
    </location>
</feature>
<dbReference type="Proteomes" id="UP001295423">
    <property type="component" value="Unassembled WGS sequence"/>
</dbReference>
<feature type="region of interest" description="Disordered" evidence="1">
    <location>
        <begin position="935"/>
        <end position="957"/>
    </location>
</feature>
<reference evidence="2" key="1">
    <citation type="submission" date="2023-08" db="EMBL/GenBank/DDBJ databases">
        <authorList>
            <person name="Audoor S."/>
            <person name="Bilcke G."/>
        </authorList>
    </citation>
    <scope>NUCLEOTIDE SEQUENCE</scope>
</reference>
<sequence length="1067" mass="117720">MFSPRIQIGVSGTPTSSAAPTPYQSETNDESSEEEFASSDEEEADLDSKVQNNGVSSTCLKNIQDHESMEFPINGECTSLSLSSSGNFLWAGFSDGTLRVFDLTGNFGLETDAAVASRQKSSLLVASKWCQTYGAVACQIHARGVHTDLITQVGVCDDYVFCGVSRGAMELYAVDFRDLEASAKGRVTKKENILDYLHVHEKADAKLKGFGACTRLKNAARPTYLLLTGKGIKNIHIWSFQPPLTTQEEEEPIWSQLYDTQTNGNTINLLGFYRPPAQNKLLGVSQSDSQKLRLWDLSSEEGNPDETKERAKRPPYVDVANSKAALGLAAGGFCVCGGPTMYNQLSIVSLDQPKNAYNHTELALPAGDGVADDAGGSRRSSSRRQRRGDLKQVANVASPPEGDANAGHVLLELDDGTIVQYTMSNTMASDGKLQILQSPTVPALPDDYWKRTICLASSRHHKGALMVAMSLYNPNTQRGKLVLRKLPGTEQDTASSKELAAASSKTVLQTPPPRHSTVSQPKPPVNAASKASPETDLAAIKTLCMAPPATKKSKSSKSDAERIKSKKERKKKRKQEKLERELLQNRRSDSELCVVESFKKLKMAESKRSLNLEADTLWKPKDKIKKKKQVVPEMMTPARESSKDVSNSYSSAERILVKKVKVIPLSGEKKVKKTVSAGSSPTNSVSISSPPTESDNSKNGDDFFETPAKKNPNSLSSSTATDSNSADTKAASLTTQVSPDSSVIQIKPAKTKTTGEMDRFVVSQKQLKMPQPPKKERSKNKPPKLTKEQKDRQEQLKVTSVPRKSRPNDETIAEEVEKEPVDETNTPDGAEIMLEEVHEEEVSPETTTKSTSKKKRPRFVPTVSTDDVESRKRKAAPEPEPKTPPSKKKFSAEDSPPTREDMHAVRVKAEYKRIQDLIAHLPAFVPVLLRQEEAPKTPAKSITENQERQRSKLESKHRAAHEMIQRRMLRAAESIIRNAVDFHLTVEQARNELKGTVQSYQEVVHETLQRHKLESQTLVAQQKRARGGLDVPCVQVHFPFQSTFSDLEDARRAIEAPRRLPGRPRTA</sequence>
<feature type="compositionally biased region" description="Low complexity" evidence="1">
    <location>
        <begin position="494"/>
        <end position="505"/>
    </location>
</feature>
<evidence type="ECO:0000313" key="2">
    <source>
        <dbReference type="EMBL" id="CAJ1949085.1"/>
    </source>
</evidence>
<feature type="compositionally biased region" description="Acidic residues" evidence="1">
    <location>
        <begin position="811"/>
        <end position="822"/>
    </location>
</feature>
<dbReference type="InterPro" id="IPR015943">
    <property type="entry name" value="WD40/YVTN_repeat-like_dom_sf"/>
</dbReference>
<proteinExistence type="predicted"/>
<protein>
    <submittedName>
        <fullName evidence="2">Uncharacterized protein</fullName>
    </submittedName>
</protein>
<dbReference type="InterPro" id="IPR001680">
    <property type="entry name" value="WD40_rpt"/>
</dbReference>
<feature type="compositionally biased region" description="Low complexity" evidence="1">
    <location>
        <begin position="713"/>
        <end position="732"/>
    </location>
</feature>
<dbReference type="InterPro" id="IPR036322">
    <property type="entry name" value="WD40_repeat_dom_sf"/>
</dbReference>
<feature type="region of interest" description="Disordered" evidence="1">
    <location>
        <begin position="490"/>
        <end position="533"/>
    </location>
</feature>
<feature type="compositionally biased region" description="Polar residues" evidence="1">
    <location>
        <begin position="733"/>
        <end position="744"/>
    </location>
</feature>
<name>A0AAD2FPZ1_9STRA</name>
<feature type="compositionally biased region" description="Basic and acidic residues" evidence="1">
    <location>
        <begin position="945"/>
        <end position="957"/>
    </location>
</feature>
<dbReference type="SMART" id="SM00320">
    <property type="entry name" value="WD40"/>
    <property type="match status" value="1"/>
</dbReference>
<dbReference type="AlphaFoldDB" id="A0AAD2FPZ1"/>
<evidence type="ECO:0000313" key="3">
    <source>
        <dbReference type="Proteomes" id="UP001295423"/>
    </source>
</evidence>
<evidence type="ECO:0000256" key="1">
    <source>
        <dbReference type="SAM" id="MobiDB-lite"/>
    </source>
</evidence>
<feature type="compositionally biased region" description="Acidic residues" evidence="1">
    <location>
        <begin position="833"/>
        <end position="843"/>
    </location>
</feature>
<organism evidence="2 3">
    <name type="scientific">Cylindrotheca closterium</name>
    <dbReference type="NCBI Taxonomy" id="2856"/>
    <lineage>
        <taxon>Eukaryota</taxon>
        <taxon>Sar</taxon>
        <taxon>Stramenopiles</taxon>
        <taxon>Ochrophyta</taxon>
        <taxon>Bacillariophyta</taxon>
        <taxon>Bacillariophyceae</taxon>
        <taxon>Bacillariophycidae</taxon>
        <taxon>Bacillariales</taxon>
        <taxon>Bacillariaceae</taxon>
        <taxon>Cylindrotheca</taxon>
    </lineage>
</organism>
<feature type="region of interest" description="Disordered" evidence="1">
    <location>
        <begin position="1"/>
        <end position="52"/>
    </location>
</feature>
<dbReference type="SUPFAM" id="SSF50978">
    <property type="entry name" value="WD40 repeat-like"/>
    <property type="match status" value="1"/>
</dbReference>
<feature type="compositionally biased region" description="Polar residues" evidence="1">
    <location>
        <begin position="10"/>
        <end position="26"/>
    </location>
</feature>
<feature type="compositionally biased region" description="Low complexity" evidence="1">
    <location>
        <begin position="679"/>
        <end position="691"/>
    </location>
</feature>
<keyword evidence="3" id="KW-1185">Reference proteome</keyword>
<feature type="region of interest" description="Disordered" evidence="1">
    <location>
        <begin position="626"/>
        <end position="650"/>
    </location>
</feature>
<feature type="compositionally biased region" description="Low complexity" evidence="1">
    <location>
        <begin position="366"/>
        <end position="379"/>
    </location>
</feature>
<gene>
    <name evidence="2" type="ORF">CYCCA115_LOCUS11918</name>
</gene>
<feature type="compositionally biased region" description="Basic and acidic residues" evidence="1">
    <location>
        <begin position="785"/>
        <end position="795"/>
    </location>
</feature>